<gene>
    <name evidence="1" type="ORF">HCN51_32735</name>
</gene>
<organism evidence="1 2">
    <name type="scientific">Nonomuraea composti</name>
    <dbReference type="NCBI Taxonomy" id="2720023"/>
    <lineage>
        <taxon>Bacteria</taxon>
        <taxon>Bacillati</taxon>
        <taxon>Actinomycetota</taxon>
        <taxon>Actinomycetes</taxon>
        <taxon>Streptosporangiales</taxon>
        <taxon>Streptosporangiaceae</taxon>
        <taxon>Nonomuraea</taxon>
    </lineage>
</organism>
<keyword evidence="2" id="KW-1185">Reference proteome</keyword>
<name>A0ABX1BC96_9ACTN</name>
<reference evidence="1 2" key="1">
    <citation type="submission" date="2020-03" db="EMBL/GenBank/DDBJ databases">
        <title>WGS of actinomycetes isolated from Thailand.</title>
        <authorList>
            <person name="Thawai C."/>
        </authorList>
    </citation>
    <scope>NUCLEOTIDE SEQUENCE [LARGE SCALE GENOMIC DNA]</scope>
    <source>
        <strain evidence="1 2">FMUSA5-5</strain>
    </source>
</reference>
<protein>
    <submittedName>
        <fullName evidence="1">Uncharacterized protein</fullName>
    </submittedName>
</protein>
<proteinExistence type="predicted"/>
<accession>A0ABX1BC96</accession>
<dbReference type="RefSeq" id="WP_168014804.1">
    <property type="nucleotide sequence ID" value="NZ_JAATEP010000027.1"/>
</dbReference>
<evidence type="ECO:0000313" key="2">
    <source>
        <dbReference type="Proteomes" id="UP000696294"/>
    </source>
</evidence>
<comment type="caution">
    <text evidence="1">The sequence shown here is derived from an EMBL/GenBank/DDBJ whole genome shotgun (WGS) entry which is preliminary data.</text>
</comment>
<dbReference type="Proteomes" id="UP000696294">
    <property type="component" value="Unassembled WGS sequence"/>
</dbReference>
<evidence type="ECO:0000313" key="1">
    <source>
        <dbReference type="EMBL" id="NJP94147.1"/>
    </source>
</evidence>
<sequence length="104" mass="10896">MTGFEIALGAVGRESERVGAHSGEYEAAVRRLWERGDSVASWADDGLFAGIVAAYAECNQVSLMALTGVSGEIGHTGEALAGVVANTRAVEDANTENARRITWA</sequence>
<dbReference type="EMBL" id="JAATEP010000027">
    <property type="protein sequence ID" value="NJP94147.1"/>
    <property type="molecule type" value="Genomic_DNA"/>
</dbReference>